<name>A0A1M7G9B4_9BACT</name>
<dbReference type="AlphaFoldDB" id="A0A1M7G9B4"/>
<gene>
    <name evidence="1" type="ORF">SAMN05444266_106442</name>
</gene>
<dbReference type="RefSeq" id="WP_073083659.1">
    <property type="nucleotide sequence ID" value="NZ_FRBL01000006.1"/>
</dbReference>
<dbReference type="InterPro" id="IPR024302">
    <property type="entry name" value="SusD-like"/>
</dbReference>
<proteinExistence type="predicted"/>
<dbReference type="EMBL" id="FRBL01000006">
    <property type="protein sequence ID" value="SHM12449.1"/>
    <property type="molecule type" value="Genomic_DNA"/>
</dbReference>
<dbReference type="SUPFAM" id="SSF48452">
    <property type="entry name" value="TPR-like"/>
    <property type="match status" value="1"/>
</dbReference>
<keyword evidence="2" id="KW-1185">Reference proteome</keyword>
<dbReference type="STRING" id="1419482.SAMN05444266_106442"/>
<reference evidence="1 2" key="1">
    <citation type="submission" date="2016-11" db="EMBL/GenBank/DDBJ databases">
        <authorList>
            <person name="Jaros S."/>
            <person name="Januszkiewicz K."/>
            <person name="Wedrychowicz H."/>
        </authorList>
    </citation>
    <scope>NUCLEOTIDE SEQUENCE [LARGE SCALE GENOMIC DNA]</scope>
    <source>
        <strain evidence="1 2">DSM 27406</strain>
    </source>
</reference>
<dbReference type="OrthoDB" id="9766256at2"/>
<evidence type="ECO:0000313" key="1">
    <source>
        <dbReference type="EMBL" id="SHM12449.1"/>
    </source>
</evidence>
<sequence length="571" mass="64685">MKFNFSKIIISACLALSIMSCQKELEQQFADPEKANPPTDQKFPGMFTATLYGWKLYVGDYGEWYYQMNPGTGIPGYAQIAERYVTSRYTWYSTYDDLVTGNGFSDGGLVNYFNNFYINTRNYGTMLNMYKTVSGEEKIEGALYIKLTTIVRDYGALKLIDLVNAIPFTDAWQGTSGVFFPKYDDPAKTYEFVLNELKNIGDTLPVLYNQLSSSAKGDFTRQDFAAKGDISLWVQYCSMLRIKYAVRIAGVNLTLAKQVLAEELPKARPAADLVWQMPHVADPLSGGTWERGWYENTFASFIPNTILKRMNFGTNAYEPGIDDPRLPVIAMPTKFKDYRGVSGNTDAQEPGYLAGDRYYPYADNLNSSLAQNAYSMYNHATYHRNTQPGNWMTLAELDLLLAEIALKGLGTTGKTAAEHMEDAVKHSTTYWYWVNNLSTYEKTSVLHPAAPAPADVALYAATVKAKFLAAATVEDKMEVLMQQKYIHLNLPGAYELFTELRRTRHPKLEPFTFGGKVMKPVAERIRYPNSELQTNAENYAKVKAEDNYITPIFWVPADKRGVTYYRNDYNY</sequence>
<evidence type="ECO:0000313" key="2">
    <source>
        <dbReference type="Proteomes" id="UP000184420"/>
    </source>
</evidence>
<organism evidence="1 2">
    <name type="scientific">Chitinophaga jiangningensis</name>
    <dbReference type="NCBI Taxonomy" id="1419482"/>
    <lineage>
        <taxon>Bacteria</taxon>
        <taxon>Pseudomonadati</taxon>
        <taxon>Bacteroidota</taxon>
        <taxon>Chitinophagia</taxon>
        <taxon>Chitinophagales</taxon>
        <taxon>Chitinophagaceae</taxon>
        <taxon>Chitinophaga</taxon>
    </lineage>
</organism>
<dbReference type="Proteomes" id="UP000184420">
    <property type="component" value="Unassembled WGS sequence"/>
</dbReference>
<dbReference type="Gene3D" id="1.25.40.390">
    <property type="match status" value="1"/>
</dbReference>
<dbReference type="Pfam" id="PF12741">
    <property type="entry name" value="SusD-like"/>
    <property type="match status" value="1"/>
</dbReference>
<protein>
    <submittedName>
        <fullName evidence="1">Starch-binding associating with outer membrane</fullName>
    </submittedName>
</protein>
<accession>A0A1M7G9B4</accession>
<dbReference type="InterPro" id="IPR011990">
    <property type="entry name" value="TPR-like_helical_dom_sf"/>
</dbReference>
<dbReference type="PROSITE" id="PS51257">
    <property type="entry name" value="PROKAR_LIPOPROTEIN"/>
    <property type="match status" value="1"/>
</dbReference>